<feature type="disulfide bond" evidence="10">
    <location>
        <begin position="1787"/>
        <end position="1805"/>
    </location>
</feature>
<gene>
    <name evidence="17" type="ORF">EEDITHA_LOCUS19977</name>
</gene>
<dbReference type="Gene3D" id="4.10.400.10">
    <property type="entry name" value="Low-density Lipoprotein Receptor"/>
    <property type="match status" value="5"/>
</dbReference>
<feature type="disulfide bond" evidence="10">
    <location>
        <begin position="448"/>
        <end position="463"/>
    </location>
</feature>
<evidence type="ECO:0000256" key="7">
    <source>
        <dbReference type="ARBA" id="ARBA00023157"/>
    </source>
</evidence>
<comment type="caution">
    <text evidence="17">The sequence shown here is derived from an EMBL/GenBank/DDBJ whole genome shotgun (WGS) entry which is preliminary data.</text>
</comment>
<feature type="disulfide bond" evidence="10">
    <location>
        <begin position="1874"/>
        <end position="1889"/>
    </location>
</feature>
<feature type="disulfide bond" evidence="10">
    <location>
        <begin position="1733"/>
        <end position="1751"/>
    </location>
</feature>
<keyword evidence="14" id="KW-0812">Transmembrane</keyword>
<feature type="transmembrane region" description="Helical" evidence="14">
    <location>
        <begin position="39"/>
        <end position="60"/>
    </location>
</feature>
<keyword evidence="14" id="KW-0472">Membrane</keyword>
<evidence type="ECO:0000256" key="10">
    <source>
        <dbReference type="PROSITE-ProRule" id="PRU00124"/>
    </source>
</evidence>
<evidence type="ECO:0000256" key="1">
    <source>
        <dbReference type="ARBA" id="ARBA00022659"/>
    </source>
</evidence>
<feature type="disulfide bond" evidence="10">
    <location>
        <begin position="891"/>
        <end position="903"/>
    </location>
</feature>
<dbReference type="InterPro" id="IPR033116">
    <property type="entry name" value="TRYPSIN_SER"/>
</dbReference>
<dbReference type="InterPro" id="IPR001254">
    <property type="entry name" value="Trypsin_dom"/>
</dbReference>
<keyword evidence="6 12" id="KW-0720">Serine protease</keyword>
<dbReference type="Pfam" id="PF09342">
    <property type="entry name" value="DUF1986"/>
    <property type="match status" value="1"/>
</dbReference>
<sequence>MMAQNSEEKKIVGLLPMGLAETNENGRNSQKCYSIIQKVLAIISLILISIVFYLLMLRLLQSEGIIHNTEIIVLSGFQEGKNVSTLHDELKNLFEITNKTSIPIPNVRKKREAINLLQKIRDESKLQDNVKFKDNQIQKAKKIIAEHDLLCNDDSHKDICKELVMTIKYLVENHFSNHHDNNRELNTIQENVRNEIDDTNPISKISSTDVSKREINPSHVNDFIRPLKGESFDKDFYSYDKFDRLHAPHVQSMVHVSDSVNPQIRGQCLLKRLMRQSYPNLDGIFDNPLQESHPFLPSYPRQFSSDLISPYVQHREVELSKERPHPQDIEIAMEFIIPKHKSTFKGALSNTSVNEVECPIGSISCNSGSFCIDENKWCDGKVDCDDVSDESKCSCKSRVDESRICDGYFDCPFGEDEMGCYGCGEDSFSCEDLDFNSRNTCFSKDQRCNNIADCPNHKDEIDCTMLASSLHKKPLFAVSNTEGFLHRNYKGNWYAVCNNPYMWAHDVCRRETGLIIRPPFIQIFPIDPLLKVNYISTGPGGLLRTSNTCLNSSAVYVTCPDLLCGTRILSASQLLKENAIENNLFGRNKRYLLQRRPHPMMFYGNRIKRYITNKSGGSDNLLNYLSKGKINEARSKRSQSRVVGGKPSQPAAWPWMVGLYRDGLFHCGGVIINQNWVMSAAHCVHRFWQYYYEVQVGMLRRFSFSPQEHNHRVTHVIVNQNYNQEDMKNDLSLLRVKPGIQFSRWVRPICLPSPEVAGADWMWGPQPGTSCTAVGWGATVEHGPDPDHMREVEVPIWETCKHQEDKAGKEICAGFAEGGRDTCQGDSGGPLLCRNPMNPQQWYVAGIVSHGDGCAREGEPGVYTRVSIFVKWIRYHISSKMLPIIQPKQECPGFRCDSGMSKCLPKKRMCDKIIDCLDGEDEYNCDDVQPSETNTVSEGFINKVNMSLNNKEKVSASTNISDDNNIFFTSKSSSEYIPNNTNDFSTTVTKPTIAYIKDDEKTNHFTMENSSNNIKTTNSLLTEIQTTKPNTKLSKVEEDLKYASTNKVESVDYSQENENDVISDENVTIDPITITTLINEELEQKSITIKHSKYPIESMSSILESNTVQNNKVFNQEKIEFSTQKIDSDDFPQTNTEDNNENTKPVIKTNGQVDSDTGQSSNGLISELLPDSEFVPENFNQTDSNSSITHISNQVSSESTSAEQNLHNNRQLDSMGEIINDVENTMFLEFQPAKKRKKNLEPLDFNCSRISQTVPFIQRCDQKADCEDGTDELDCTCLDYLTTFDNNIICDGYFDCVDGQDELDCYSCEEDQFLCKRSQICLSPKNVCDGTPQCPLGEDELDCFALSNGKDIVYDLDNRPLVSLEGFLTKKYNKNWHIVCEENMSIQQQQEAASNTCRYLGFSSANRFIIKYINLKDDILSSIENTKSKRNIESKIPVHFAYKANNNSEFGNYNIIKDPQVIKEECVPNITKTCMALYIYCDHSLFTDFTSIQLRNTNNEINDISNDSHSSNHLWPWTAKLYIDGKYKCTGVLIDLSWVLISSSCLKTFTLRHHFVSVVLGSHKTLSSTVGLYEQVYPIDAKKELYRSKVVLLHLRQPAIYSAMVKPMVSSYYEDDKNSICVAVGQDENNKTFNVFLKETDDCDLHNRCFIRQENYTCHSTTNSQWAGIISCHSKQGWHPAASFVESEECAQSNRIIGTDIGNLKHEIKYFQEDSSSNSVEKNEFDDCEGVRCKRGKCVKLRNVCDGVTQCEDGADESKEACKKKSDICIRDPHYHGCECPVGQLKCRNGQCILKELFRDGHDDCGDGTDEPGHTSCSNYLSRVMPSRLCDGILHCQDRSDEDPMFCKCFAKQAYKCSQTSSDEDYCVPIDMVCDNVRDCPNGDDERTCIGLKSSKGTPHGIGEVIVRSHGVWYSKCYPKQNHTRSELEAICRSLGFIGGHAKQLPMPNITTIQHNAVIIDTFSDITLNRNTTIKLRNNNMPIARAVVNEIEDCYPVYIECL</sequence>
<feature type="domain" description="SRCR" evidence="16">
    <location>
        <begin position="1344"/>
        <end position="1405"/>
    </location>
</feature>
<dbReference type="GO" id="GO:0042381">
    <property type="term" value="P:hemolymph coagulation"/>
    <property type="evidence" value="ECO:0007669"/>
    <property type="project" value="UniProtKB-KW"/>
</dbReference>
<keyword evidence="5" id="KW-0353">Hemolymph clotting</keyword>
<evidence type="ECO:0000256" key="13">
    <source>
        <dbReference type="SAM" id="MobiDB-lite"/>
    </source>
</evidence>
<feature type="compositionally biased region" description="Polar residues" evidence="13">
    <location>
        <begin position="1149"/>
        <end position="1164"/>
    </location>
</feature>
<keyword evidence="1" id="KW-0768">Sushi</keyword>
<evidence type="ECO:0000256" key="12">
    <source>
        <dbReference type="RuleBase" id="RU363034"/>
    </source>
</evidence>
<feature type="domain" description="Peptidase S1" evidence="15">
    <location>
        <begin position="1504"/>
        <end position="1936"/>
    </location>
</feature>
<keyword evidence="3" id="KW-0732">Signal</keyword>
<dbReference type="EC" id="3.4.21.84" evidence="9"/>
<keyword evidence="14" id="KW-1133">Transmembrane helix</keyword>
<evidence type="ECO:0000313" key="17">
    <source>
        <dbReference type="EMBL" id="CAH2105762.1"/>
    </source>
</evidence>
<dbReference type="InterPro" id="IPR009003">
    <property type="entry name" value="Peptidase_S1_PA"/>
</dbReference>
<dbReference type="GO" id="GO:0004252">
    <property type="term" value="F:serine-type endopeptidase activity"/>
    <property type="evidence" value="ECO:0007669"/>
    <property type="project" value="InterPro"/>
</dbReference>
<dbReference type="CDD" id="cd00112">
    <property type="entry name" value="LDLa"/>
    <property type="match status" value="8"/>
</dbReference>
<evidence type="ECO:0000256" key="14">
    <source>
        <dbReference type="SAM" id="Phobius"/>
    </source>
</evidence>
<dbReference type="Gene3D" id="2.40.128.620">
    <property type="match status" value="1"/>
</dbReference>
<keyword evidence="2 12" id="KW-0645">Protease</keyword>
<dbReference type="PROSITE" id="PS50240">
    <property type="entry name" value="TRYPSIN_DOM"/>
    <property type="match status" value="2"/>
</dbReference>
<evidence type="ECO:0000256" key="4">
    <source>
        <dbReference type="ARBA" id="ARBA00022801"/>
    </source>
</evidence>
<dbReference type="PANTHER" id="PTHR24252">
    <property type="entry name" value="ACROSIN-RELATED"/>
    <property type="match status" value="1"/>
</dbReference>
<dbReference type="SMART" id="SM00020">
    <property type="entry name" value="Tryp_SPc"/>
    <property type="match status" value="1"/>
</dbReference>
<name>A0AAU9V3A8_EUPED</name>
<reference evidence="17" key="1">
    <citation type="submission" date="2022-03" db="EMBL/GenBank/DDBJ databases">
        <authorList>
            <person name="Tunstrom K."/>
        </authorList>
    </citation>
    <scope>NUCLEOTIDE SEQUENCE</scope>
</reference>
<dbReference type="PRINTS" id="PR00261">
    <property type="entry name" value="LDLRECEPTOR"/>
</dbReference>
<dbReference type="Gene3D" id="2.40.10.10">
    <property type="entry name" value="Trypsin-like serine proteases"/>
    <property type="match status" value="2"/>
</dbReference>
<dbReference type="Pfam" id="PF00057">
    <property type="entry name" value="Ldl_recept_a"/>
    <property type="match status" value="2"/>
</dbReference>
<dbReference type="InterPro" id="IPR002172">
    <property type="entry name" value="LDrepeatLR_classA_rpt"/>
</dbReference>
<feature type="disulfide bond" evidence="10">
    <location>
        <begin position="378"/>
        <end position="393"/>
    </location>
</feature>
<feature type="disulfide bond" evidence="10">
    <location>
        <begin position="1780"/>
        <end position="1792"/>
    </location>
</feature>
<dbReference type="GO" id="GO:0016020">
    <property type="term" value="C:membrane"/>
    <property type="evidence" value="ECO:0007669"/>
    <property type="project" value="InterPro"/>
</dbReference>
<evidence type="ECO:0000256" key="11">
    <source>
        <dbReference type="PROSITE-ProRule" id="PRU00196"/>
    </source>
</evidence>
<dbReference type="InterPro" id="IPR015420">
    <property type="entry name" value="Peptidase_S1A_nudel"/>
</dbReference>
<dbReference type="InterPro" id="IPR018114">
    <property type="entry name" value="TRYPSIN_HIS"/>
</dbReference>
<keyword evidence="4 12" id="KW-0378">Hydrolase</keyword>
<evidence type="ECO:0000259" key="16">
    <source>
        <dbReference type="PROSITE" id="PS50287"/>
    </source>
</evidence>
<feature type="disulfide bond" evidence="10">
    <location>
        <begin position="1290"/>
        <end position="1305"/>
    </location>
</feature>
<feature type="disulfide bond" evidence="10">
    <location>
        <begin position="1328"/>
        <end position="1343"/>
    </location>
</feature>
<accession>A0AAU9V3A8</accession>
<keyword evidence="18" id="KW-1185">Reference proteome</keyword>
<dbReference type="FunFam" id="2.40.10.10:FF:000120">
    <property type="entry name" value="Putative serine protease"/>
    <property type="match status" value="1"/>
</dbReference>
<dbReference type="SMART" id="SM00192">
    <property type="entry name" value="LDLa"/>
    <property type="match status" value="8"/>
</dbReference>
<comment type="catalytic activity">
    <reaction evidence="8">
        <text>Selective cleavage of 103-Arg-|-Ser-104 and 124-Ile-|-Ile-125 bonds in Limulus clotting factor B to form activated factor B. Cleavage of -Pro-Arg-|-Xaa- bonds in synthetic substrates.</text>
        <dbReference type="EC" id="3.4.21.84"/>
    </reaction>
</comment>
<dbReference type="SUPFAM" id="SSF50494">
    <property type="entry name" value="Trypsin-like serine proteases"/>
    <property type="match status" value="2"/>
</dbReference>
<proteinExistence type="predicted"/>
<evidence type="ECO:0000256" key="5">
    <source>
        <dbReference type="ARBA" id="ARBA00022820"/>
    </source>
</evidence>
<dbReference type="PROSITE" id="PS50287">
    <property type="entry name" value="SRCR_2"/>
    <property type="match status" value="2"/>
</dbReference>
<evidence type="ECO:0000313" key="18">
    <source>
        <dbReference type="Proteomes" id="UP001153954"/>
    </source>
</evidence>
<evidence type="ECO:0000256" key="2">
    <source>
        <dbReference type="ARBA" id="ARBA00022670"/>
    </source>
</evidence>
<keyword evidence="7 10" id="KW-1015">Disulfide bond</keyword>
<dbReference type="EMBL" id="CAKOGL010000028">
    <property type="protein sequence ID" value="CAH2105762.1"/>
    <property type="molecule type" value="Genomic_DNA"/>
</dbReference>
<dbReference type="PROSITE" id="PS00134">
    <property type="entry name" value="TRYPSIN_HIS"/>
    <property type="match status" value="1"/>
</dbReference>
<evidence type="ECO:0000256" key="6">
    <source>
        <dbReference type="ARBA" id="ARBA00022825"/>
    </source>
</evidence>
<protein>
    <recommendedName>
        <fullName evidence="9">limulus clotting factor C</fullName>
        <ecNumber evidence="9">3.4.21.84</ecNumber>
    </recommendedName>
</protein>
<dbReference type="InterPro" id="IPR001190">
    <property type="entry name" value="SRCR"/>
</dbReference>
<dbReference type="SUPFAM" id="SSF57424">
    <property type="entry name" value="LDL receptor-like module"/>
    <property type="match status" value="7"/>
</dbReference>
<evidence type="ECO:0000256" key="9">
    <source>
        <dbReference type="ARBA" id="ARBA00066707"/>
    </source>
</evidence>
<dbReference type="InterPro" id="IPR023415">
    <property type="entry name" value="LDLR_class-A_CS"/>
</dbReference>
<feature type="disulfide bond" evidence="10">
    <location>
        <begin position="910"/>
        <end position="925"/>
    </location>
</feature>
<evidence type="ECO:0000259" key="15">
    <source>
        <dbReference type="PROSITE" id="PS50240"/>
    </source>
</evidence>
<dbReference type="PROSITE" id="PS50068">
    <property type="entry name" value="LDLRA_2"/>
    <property type="match status" value="8"/>
</dbReference>
<feature type="domain" description="SRCR" evidence="16">
    <location>
        <begin position="1892"/>
        <end position="1937"/>
    </location>
</feature>
<evidence type="ECO:0000256" key="3">
    <source>
        <dbReference type="ARBA" id="ARBA00022729"/>
    </source>
</evidence>
<feature type="compositionally biased region" description="Polar residues" evidence="13">
    <location>
        <begin position="1124"/>
        <end position="1137"/>
    </location>
</feature>
<dbReference type="Proteomes" id="UP001153954">
    <property type="component" value="Unassembled WGS sequence"/>
</dbReference>
<dbReference type="Pfam" id="PF00089">
    <property type="entry name" value="Trypsin"/>
    <property type="match status" value="1"/>
</dbReference>
<feature type="region of interest" description="Disordered" evidence="13">
    <location>
        <begin position="1124"/>
        <end position="1165"/>
    </location>
</feature>
<dbReference type="PROSITE" id="PS00135">
    <property type="entry name" value="TRYPSIN_SER"/>
    <property type="match status" value="1"/>
</dbReference>
<dbReference type="GO" id="GO:0006508">
    <property type="term" value="P:proteolysis"/>
    <property type="evidence" value="ECO:0007669"/>
    <property type="project" value="UniProtKB-KW"/>
</dbReference>
<dbReference type="InterPro" id="IPR043504">
    <property type="entry name" value="Peptidase_S1_PA_chymotrypsin"/>
</dbReference>
<organism evidence="17 18">
    <name type="scientific">Euphydryas editha</name>
    <name type="common">Edith's checkerspot</name>
    <dbReference type="NCBI Taxonomy" id="104508"/>
    <lineage>
        <taxon>Eukaryota</taxon>
        <taxon>Metazoa</taxon>
        <taxon>Ecdysozoa</taxon>
        <taxon>Arthropoda</taxon>
        <taxon>Hexapoda</taxon>
        <taxon>Insecta</taxon>
        <taxon>Pterygota</taxon>
        <taxon>Neoptera</taxon>
        <taxon>Endopterygota</taxon>
        <taxon>Lepidoptera</taxon>
        <taxon>Glossata</taxon>
        <taxon>Ditrysia</taxon>
        <taxon>Papilionoidea</taxon>
        <taxon>Nymphalidae</taxon>
        <taxon>Nymphalinae</taxon>
        <taxon>Euphydryas</taxon>
    </lineage>
</organism>
<dbReference type="PROSITE" id="PS01209">
    <property type="entry name" value="LDLRA_1"/>
    <property type="match status" value="3"/>
</dbReference>
<dbReference type="InterPro" id="IPR036055">
    <property type="entry name" value="LDL_receptor-like_sf"/>
</dbReference>
<comment type="caution">
    <text evidence="11">Lacks conserved residue(s) required for the propagation of feature annotation.</text>
</comment>
<dbReference type="CDD" id="cd00190">
    <property type="entry name" value="Tryp_SPc"/>
    <property type="match status" value="1"/>
</dbReference>
<evidence type="ECO:0000256" key="8">
    <source>
        <dbReference type="ARBA" id="ARBA00052079"/>
    </source>
</evidence>
<feature type="domain" description="Peptidase S1" evidence="15">
    <location>
        <begin position="642"/>
        <end position="878"/>
    </location>
</feature>
<dbReference type="PANTHER" id="PTHR24252:SF7">
    <property type="entry name" value="HYALIN"/>
    <property type="match status" value="1"/>
</dbReference>